<feature type="region of interest" description="Disordered" evidence="1">
    <location>
        <begin position="1"/>
        <end position="62"/>
    </location>
</feature>
<organism evidence="2 3">
    <name type="scientific">Gryllus longicercus</name>
    <dbReference type="NCBI Taxonomy" id="2509291"/>
    <lineage>
        <taxon>Eukaryota</taxon>
        <taxon>Metazoa</taxon>
        <taxon>Ecdysozoa</taxon>
        <taxon>Arthropoda</taxon>
        <taxon>Hexapoda</taxon>
        <taxon>Insecta</taxon>
        <taxon>Pterygota</taxon>
        <taxon>Neoptera</taxon>
        <taxon>Polyneoptera</taxon>
        <taxon>Orthoptera</taxon>
        <taxon>Ensifera</taxon>
        <taxon>Gryllidea</taxon>
        <taxon>Grylloidea</taxon>
        <taxon>Gryllidae</taxon>
        <taxon>Gryllinae</taxon>
        <taxon>Gryllus</taxon>
    </lineage>
</organism>
<dbReference type="InterPro" id="IPR046341">
    <property type="entry name" value="SET_dom_sf"/>
</dbReference>
<dbReference type="Gene3D" id="2.170.270.10">
    <property type="entry name" value="SET domain"/>
    <property type="match status" value="1"/>
</dbReference>
<evidence type="ECO:0000313" key="2">
    <source>
        <dbReference type="EMBL" id="KAK7790062.1"/>
    </source>
</evidence>
<proteinExistence type="predicted"/>
<dbReference type="AlphaFoldDB" id="A0AAN9V7Q0"/>
<evidence type="ECO:0000313" key="3">
    <source>
        <dbReference type="Proteomes" id="UP001378592"/>
    </source>
</evidence>
<dbReference type="Proteomes" id="UP001378592">
    <property type="component" value="Unassembled WGS sequence"/>
</dbReference>
<feature type="compositionally biased region" description="Acidic residues" evidence="1">
    <location>
        <begin position="33"/>
        <end position="47"/>
    </location>
</feature>
<gene>
    <name evidence="2" type="ORF">R5R35_008708</name>
</gene>
<dbReference type="EMBL" id="JAZDUA010000668">
    <property type="protein sequence ID" value="KAK7790062.1"/>
    <property type="molecule type" value="Genomic_DNA"/>
</dbReference>
<evidence type="ECO:0000256" key="1">
    <source>
        <dbReference type="SAM" id="MobiDB-lite"/>
    </source>
</evidence>
<accession>A0AAN9V7Q0</accession>
<keyword evidence="3" id="KW-1185">Reference proteome</keyword>
<feature type="compositionally biased region" description="Basic and acidic residues" evidence="1">
    <location>
        <begin position="12"/>
        <end position="32"/>
    </location>
</feature>
<sequence length="161" mass="16018">MAPASSPAPAPDPHDHPPLAHDDLLDGGRGDGEGDGEPDGEGGDGEGGDSGGPPEGAVRLRAPRELLAAAAAAAAAAAGAAGAMPSELELRGAGGGVWARQRLARGARFGPYPAGWGADAASADARYSWEVSSAPGEGRCREVSPRRGSASKCFPRKFLIA</sequence>
<name>A0AAN9V7Q0_9ORTH</name>
<comment type="caution">
    <text evidence="2">The sequence shown here is derived from an EMBL/GenBank/DDBJ whole genome shotgun (WGS) entry which is preliminary data.</text>
</comment>
<feature type="compositionally biased region" description="Pro residues" evidence="1">
    <location>
        <begin position="1"/>
        <end position="11"/>
    </location>
</feature>
<protein>
    <submittedName>
        <fullName evidence="2">Uncharacterized protein</fullName>
    </submittedName>
</protein>
<reference evidence="2 3" key="1">
    <citation type="submission" date="2024-03" db="EMBL/GenBank/DDBJ databases">
        <title>The genome assembly and annotation of the cricket Gryllus longicercus Weissman &amp; Gray.</title>
        <authorList>
            <person name="Szrajer S."/>
            <person name="Gray D."/>
            <person name="Ylla G."/>
        </authorList>
    </citation>
    <scope>NUCLEOTIDE SEQUENCE [LARGE SCALE GENOMIC DNA]</scope>
    <source>
        <strain evidence="2">DAG 2021-001</strain>
        <tissue evidence="2">Whole body minus gut</tissue>
    </source>
</reference>